<dbReference type="Gene3D" id="1.10.287.690">
    <property type="entry name" value="Helix hairpin bin"/>
    <property type="match status" value="1"/>
</dbReference>
<keyword evidence="7 20" id="KW-0235">DNA replication</keyword>
<dbReference type="GO" id="GO:0000166">
    <property type="term" value="F:nucleotide binding"/>
    <property type="evidence" value="ECO:0007669"/>
    <property type="project" value="InterPro"/>
</dbReference>
<dbReference type="PROSITE" id="PS00116">
    <property type="entry name" value="DNA_POLYMERASE_B"/>
    <property type="match status" value="1"/>
</dbReference>
<protein>
    <recommendedName>
        <fullName evidence="20">DNA polymerase</fullName>
        <ecNumber evidence="20">2.7.7.7</ecNumber>
    </recommendedName>
</protein>
<dbReference type="InterPro" id="IPR023211">
    <property type="entry name" value="DNA_pol_palm_dom_sf"/>
</dbReference>
<keyword evidence="13 20" id="KW-0408">Iron</keyword>
<evidence type="ECO:0000256" key="12">
    <source>
        <dbReference type="ARBA" id="ARBA00022932"/>
    </source>
</evidence>
<keyword evidence="11 20" id="KW-0862">Zinc</keyword>
<feature type="domain" description="C4-type zinc-finger of DNA polymerase delta" evidence="24">
    <location>
        <begin position="1761"/>
        <end position="1848"/>
    </location>
</feature>
<dbReference type="InterPro" id="IPR006134">
    <property type="entry name" value="DNA-dir_DNA_pol_B_multi_dom"/>
</dbReference>
<feature type="compositionally biased region" description="Polar residues" evidence="21">
    <location>
        <begin position="659"/>
        <end position="668"/>
    </location>
</feature>
<dbReference type="InterPro" id="IPR017964">
    <property type="entry name" value="DNA-dir_DNA_pol_B_CS"/>
</dbReference>
<dbReference type="OMA" id="GRNKMGF"/>
<dbReference type="SUPFAM" id="SSF53098">
    <property type="entry name" value="Ribonuclease H-like"/>
    <property type="match status" value="1"/>
</dbReference>
<dbReference type="GO" id="GO:0051539">
    <property type="term" value="F:4 iron, 4 sulfur cluster binding"/>
    <property type="evidence" value="ECO:0007669"/>
    <property type="project" value="UniProtKB-KW"/>
</dbReference>
<dbReference type="InParanoid" id="S2JY43"/>
<evidence type="ECO:0000256" key="18">
    <source>
        <dbReference type="ARBA" id="ARBA00049244"/>
    </source>
</evidence>
<feature type="compositionally biased region" description="Acidic residues" evidence="21">
    <location>
        <begin position="596"/>
        <end position="606"/>
    </location>
</feature>
<evidence type="ECO:0000313" key="28">
    <source>
        <dbReference type="Proteomes" id="UP000014254"/>
    </source>
</evidence>
<dbReference type="CDD" id="cd05778">
    <property type="entry name" value="DNA_polB_zeta_exo"/>
    <property type="match status" value="1"/>
</dbReference>
<keyword evidence="10 20" id="KW-0863">Zinc-finger</keyword>
<evidence type="ECO:0000256" key="17">
    <source>
        <dbReference type="ARBA" id="ARBA00023242"/>
    </source>
</evidence>
<evidence type="ECO:0000256" key="10">
    <source>
        <dbReference type="ARBA" id="ARBA00022771"/>
    </source>
</evidence>
<comment type="subcellular location">
    <subcellularLocation>
        <location evidence="2 20">Nucleus</location>
    </subcellularLocation>
</comment>
<dbReference type="EMBL" id="KE124030">
    <property type="protein sequence ID" value="EPB84770.1"/>
    <property type="molecule type" value="Genomic_DNA"/>
</dbReference>
<keyword evidence="5 20" id="KW-0808">Transferase</keyword>
<keyword evidence="12 20" id="KW-0239">DNA-directed DNA polymerase</keyword>
<dbReference type="InterPro" id="IPR056447">
    <property type="entry name" value="REV3_N"/>
</dbReference>
<gene>
    <name evidence="27" type="ORF">HMPREF1544_08492</name>
</gene>
<evidence type="ECO:0000256" key="13">
    <source>
        <dbReference type="ARBA" id="ARBA00023004"/>
    </source>
</evidence>
<evidence type="ECO:0000256" key="8">
    <source>
        <dbReference type="ARBA" id="ARBA00022723"/>
    </source>
</evidence>
<dbReference type="PANTHER" id="PTHR45812:SF1">
    <property type="entry name" value="DNA POLYMERASE ZETA CATALYTIC SUBUNIT"/>
    <property type="match status" value="1"/>
</dbReference>
<dbReference type="Proteomes" id="UP000014254">
    <property type="component" value="Unassembled WGS sequence"/>
</dbReference>
<evidence type="ECO:0000259" key="26">
    <source>
        <dbReference type="Pfam" id="PF24065"/>
    </source>
</evidence>
<keyword evidence="14 20" id="KW-0411">Iron-sulfur</keyword>
<dbReference type="Pfam" id="PF03104">
    <property type="entry name" value="DNA_pol_B_exo1"/>
    <property type="match status" value="1"/>
</dbReference>
<feature type="region of interest" description="Disordered" evidence="21">
    <location>
        <begin position="209"/>
        <end position="229"/>
    </location>
</feature>
<dbReference type="Gene3D" id="3.30.342.10">
    <property type="entry name" value="DNA Polymerase, chain B, domain 1"/>
    <property type="match status" value="1"/>
</dbReference>
<keyword evidence="9" id="KW-0227">DNA damage</keyword>
<dbReference type="OrthoDB" id="2414538at2759"/>
<evidence type="ECO:0000256" key="3">
    <source>
        <dbReference type="ARBA" id="ARBA00005755"/>
    </source>
</evidence>
<comment type="catalytic activity">
    <reaction evidence="18 20">
        <text>DNA(n) + a 2'-deoxyribonucleoside 5'-triphosphate = DNA(n+1) + diphosphate</text>
        <dbReference type="Rhea" id="RHEA:22508"/>
        <dbReference type="Rhea" id="RHEA-COMP:17339"/>
        <dbReference type="Rhea" id="RHEA-COMP:17340"/>
        <dbReference type="ChEBI" id="CHEBI:33019"/>
        <dbReference type="ChEBI" id="CHEBI:61560"/>
        <dbReference type="ChEBI" id="CHEBI:173112"/>
        <dbReference type="EC" id="2.7.7.7"/>
    </reaction>
</comment>
<dbReference type="CDD" id="cd05534">
    <property type="entry name" value="POLBc_zeta"/>
    <property type="match status" value="1"/>
</dbReference>
<dbReference type="VEuPathDB" id="FungiDB:HMPREF1544_08492"/>
<dbReference type="PANTHER" id="PTHR45812">
    <property type="entry name" value="DNA POLYMERASE ZETA CATALYTIC SUBUNIT"/>
    <property type="match status" value="1"/>
</dbReference>
<evidence type="ECO:0000256" key="7">
    <source>
        <dbReference type="ARBA" id="ARBA00022705"/>
    </source>
</evidence>
<keyword evidence="4 20" id="KW-0004">4Fe-4S</keyword>
<dbReference type="InterPro" id="IPR025687">
    <property type="entry name" value="Znf-C4pol"/>
</dbReference>
<name>S2JY43_MUCC1</name>
<dbReference type="EC" id="2.7.7.7" evidence="20"/>
<dbReference type="GO" id="GO:0000724">
    <property type="term" value="P:double-strand break repair via homologous recombination"/>
    <property type="evidence" value="ECO:0007669"/>
    <property type="project" value="TreeGrafter"/>
</dbReference>
<dbReference type="GO" id="GO:0003887">
    <property type="term" value="F:DNA-directed DNA polymerase activity"/>
    <property type="evidence" value="ECO:0007669"/>
    <property type="project" value="UniProtKB-KW"/>
</dbReference>
<accession>S2JY43</accession>
<evidence type="ECO:0000256" key="6">
    <source>
        <dbReference type="ARBA" id="ARBA00022695"/>
    </source>
</evidence>
<dbReference type="Pfam" id="PF00136">
    <property type="entry name" value="DNA_pol_B"/>
    <property type="match status" value="1"/>
</dbReference>
<dbReference type="InterPro" id="IPR030559">
    <property type="entry name" value="PolZ_Rev3"/>
</dbReference>
<dbReference type="SUPFAM" id="SSF56672">
    <property type="entry name" value="DNA/RNA polymerases"/>
    <property type="match status" value="1"/>
</dbReference>
<dbReference type="InterPro" id="IPR006172">
    <property type="entry name" value="DNA-dir_DNA_pol_B"/>
</dbReference>
<keyword evidence="6 20" id="KW-0548">Nucleotidyltransferase</keyword>
<dbReference type="GO" id="GO:0005634">
    <property type="term" value="C:nucleus"/>
    <property type="evidence" value="ECO:0007669"/>
    <property type="project" value="UniProtKB-SubCell"/>
</dbReference>
<dbReference type="GO" id="GO:0006260">
    <property type="term" value="P:DNA replication"/>
    <property type="evidence" value="ECO:0007669"/>
    <property type="project" value="UniProtKB-KW"/>
</dbReference>
<dbReference type="GO" id="GO:0008270">
    <property type="term" value="F:zinc ion binding"/>
    <property type="evidence" value="ECO:0007669"/>
    <property type="project" value="UniProtKB-KW"/>
</dbReference>
<feature type="compositionally biased region" description="Basic and acidic residues" evidence="21">
    <location>
        <begin position="607"/>
        <end position="624"/>
    </location>
</feature>
<dbReference type="InterPro" id="IPR043502">
    <property type="entry name" value="DNA/RNA_pol_sf"/>
</dbReference>
<feature type="compositionally biased region" description="Low complexity" evidence="21">
    <location>
        <begin position="209"/>
        <end position="220"/>
    </location>
</feature>
<evidence type="ECO:0000256" key="9">
    <source>
        <dbReference type="ARBA" id="ARBA00022763"/>
    </source>
</evidence>
<evidence type="ECO:0000256" key="5">
    <source>
        <dbReference type="ARBA" id="ARBA00022679"/>
    </source>
</evidence>
<evidence type="ECO:0000256" key="4">
    <source>
        <dbReference type="ARBA" id="ARBA00022485"/>
    </source>
</evidence>
<evidence type="ECO:0000256" key="20">
    <source>
        <dbReference type="RuleBase" id="RU000442"/>
    </source>
</evidence>
<comment type="similarity">
    <text evidence="3 20">Belongs to the DNA polymerase type-B family.</text>
</comment>
<sequence length="1873" mass="215558">MVISVRIVNLDHYMADPGPLDRSYTPFSDKRLIKVPVLRIFGSTKVGQKICLHIHQVFPYFFIPYDIPDHYSTDQEIQKDIFQLGKDLNEAMDLAKPSREPNQHIAAIVLVKGVPFYGYHIGYRTYLKIYMINPYEKHQMLEILQSGAIQNVSFQPHEAHLNFELQFLMDHNLYGMDWIHIEQHNISPTLKVQFRLPLLDEPKAYYHISQSSTSSHSTTSPRLKSLQQQEEDVYTAKTIPLALQSDAMPKSSYCELELDITGMSILNRHDLKERSMHTSLMREKQVQAEALNNSEEESRKKLVLSLRSIWMDEESRRKSRGIRDPIPPVAQLDEREPQKPWAAEPALRRLMEKMMTGHPFDQVSETQRPSILMPKVMTVFEAIEALYPSEYFEYEASQHAASQELSHHTSATMEEQSIMELPSCFMNTTPAQTSPHRITSSNLSSHFNVSATPSRYRGLGIQSQLDKAIIHSFMEDANSSFHQEDDPESLDNDNFNMGQKEEEEEEREAFVQEEEEFEFSNEDSLRISDIARWLEETEREENKRKMERHNAPVIAYDDGEPIVYKPRKLDIMAEVQKMDSILETGHVRQPRKDILEFIEEDEEENQEEQKTMEDTGKQNEKQLEDEQVDQASFQISDIPPDSMARVTRSRQHKRRINQLDGSGDQQEGSAWKRLRSAAERWEEEKQSLRKMRLKIATQRSLRKDERTVSVPPKIERPATPKVSGMAETKSIDSIHPKGMQKVTVVISLSKREKKKKKIVQDLEESSPPKQAIVATKPEEATYSGPEEATFSDPEEATYPEAEEIKYPEPRVIIERSKPTVVQAGDSVASYCTEDTRSVEKEKTSVEATASLVALDQPFTFSSLIERFPQTQTSTKEFTFRFEPPKINPDNLPKEGVVYREPFYSNPNDVPRFPTVFADKEFKLPTVGLAALKEFQSVCHAFIPSEQRLTIKSWSPSQYPPSFKQVQDWVKSDEFTKLKTVKPKRQQQQQQQDSKTQLHQPTYSNTFNFKFSASKPVAKVKHIRDYIDYFSLEIHVNTRDQLLPDPVLDAVQLIFWCLQTEDLRIPSNGYQEGFCIGVIAMKDFDISRIGICNSRLVVDYADTEEQLFSLLIEKVRYYDPDMLVGYEVQNASWGYLVERGAQLGYHLLDELSRVMTTTDSIKRDQWGYQRASVYRVTGRHMLNVWRMMKSELTLTSYTLENIAYNLLHDRVPHYSHATLTSWYTKGPAVLKYRLFKYYMKRVQLNLDMLDASQVVSRTCESARVYGIDFYAVISRGSQYNVESIMFRIAKPENFVLITPSRSQVASQRSLEILPLIMEPITQFYSSPMVVLDFQSLYPSIIIAYNYCYSTCLGRIRKPDEPSRLGVLPSFEPDDGLLDALKDHINVSPNGIMFVKPEIRKSLLAKMLSELLDTRVMIKRAMKDYKEDSGLLRMLDAKQLTLKLLANVTYGYTSASFSGRMPSVEIADSIVATGRETLERSIRLINETEKWGARVVYGDTDSMFIYFPGKTKDEAFTLGNEIAETITKLNPAPVKLKFEKVYHPAVLLAKKRYVGFKYEHPSDKEPVFEAKGIETVRRDGTPATQKMLESCLKILFRTQDMSELKAFLYDQWTTILSNRVLVQDFIISKEVRMGTYSNRGGPNGAVIAQAQMNTDARAEPQYGERVPYVVVYRGPNAKLKDKVVRPEELLNDSSLRLDAEYYIRKQIIPPLSRVFNLMGVDILSWYDSMPRSQKVEAMDLALSTEHQAKNLTRIDQYYSSSHCIVCRQIADQGNVLSQPICDQCKQETSNTVFTLLSRQQMSQNRFRKILQACQNCSSLSPLNAMTVVEQEEQYADIPCDSLDCPVFYKRLKAKEDVRVTSSYDILIDTLNTPQN</sequence>
<evidence type="ECO:0000313" key="27">
    <source>
        <dbReference type="EMBL" id="EPB84770.1"/>
    </source>
</evidence>
<dbReference type="SMART" id="SM00486">
    <property type="entry name" value="POLBc"/>
    <property type="match status" value="1"/>
</dbReference>
<dbReference type="Gene3D" id="3.90.1600.10">
    <property type="entry name" value="Palm domain of DNA polymerase"/>
    <property type="match status" value="1"/>
</dbReference>
<dbReference type="GO" id="GO:0016035">
    <property type="term" value="C:zeta DNA polymerase complex"/>
    <property type="evidence" value="ECO:0007669"/>
    <property type="project" value="InterPro"/>
</dbReference>
<dbReference type="InterPro" id="IPR006133">
    <property type="entry name" value="DNA-dir_DNA_pol_B_exonuc"/>
</dbReference>
<keyword evidence="17 20" id="KW-0539">Nucleus</keyword>
<dbReference type="FunFam" id="1.10.132.60:FF:000007">
    <property type="entry name" value="DNA polymerase"/>
    <property type="match status" value="1"/>
</dbReference>
<dbReference type="Gene3D" id="3.30.420.10">
    <property type="entry name" value="Ribonuclease H-like superfamily/Ribonuclease H"/>
    <property type="match status" value="1"/>
</dbReference>
<feature type="domain" description="DNA-directed DNA polymerase family B multifunctional" evidence="22">
    <location>
        <begin position="1267"/>
        <end position="1714"/>
    </location>
</feature>
<reference evidence="28" key="1">
    <citation type="submission" date="2013-05" db="EMBL/GenBank/DDBJ databases">
        <title>The Genome sequence of Mucor circinelloides f. circinelloides 1006PhL.</title>
        <authorList>
            <consortium name="The Broad Institute Genomics Platform"/>
            <person name="Cuomo C."/>
            <person name="Earl A."/>
            <person name="Findley K."/>
            <person name="Lee S.C."/>
            <person name="Walker B."/>
            <person name="Young S."/>
            <person name="Zeng Q."/>
            <person name="Gargeya S."/>
            <person name="Fitzgerald M."/>
            <person name="Haas B."/>
            <person name="Abouelleil A."/>
            <person name="Allen A.W."/>
            <person name="Alvarado L."/>
            <person name="Arachchi H.M."/>
            <person name="Berlin A.M."/>
            <person name="Chapman S.B."/>
            <person name="Gainer-Dewar J."/>
            <person name="Goldberg J."/>
            <person name="Griggs A."/>
            <person name="Gujja S."/>
            <person name="Hansen M."/>
            <person name="Howarth C."/>
            <person name="Imamovic A."/>
            <person name="Ireland A."/>
            <person name="Larimer J."/>
            <person name="McCowan C."/>
            <person name="Murphy C."/>
            <person name="Pearson M."/>
            <person name="Poon T.W."/>
            <person name="Priest M."/>
            <person name="Roberts A."/>
            <person name="Saif S."/>
            <person name="Shea T."/>
            <person name="Sisk P."/>
            <person name="Sykes S."/>
            <person name="Wortman J."/>
            <person name="Nusbaum C."/>
            <person name="Birren B."/>
        </authorList>
    </citation>
    <scope>NUCLEOTIDE SEQUENCE [LARGE SCALE GENOMIC DNA]</scope>
    <source>
        <strain evidence="28">1006PhL</strain>
    </source>
</reference>
<evidence type="ECO:0000259" key="24">
    <source>
        <dbReference type="Pfam" id="PF14260"/>
    </source>
</evidence>
<dbReference type="eggNOG" id="KOG0968">
    <property type="taxonomic scope" value="Eukaryota"/>
</dbReference>
<feature type="region of interest" description="Disordered" evidence="21">
    <location>
        <begin position="316"/>
        <end position="340"/>
    </location>
</feature>
<feature type="region of interest" description="Disordered" evidence="21">
    <location>
        <begin position="595"/>
        <end position="672"/>
    </location>
</feature>
<evidence type="ECO:0000256" key="21">
    <source>
        <dbReference type="SAM" id="MobiDB-lite"/>
    </source>
</evidence>
<comment type="subunit">
    <text evidence="19">Forms DNA polymerase zeta with REV7.</text>
</comment>
<proteinExistence type="inferred from homology"/>
<dbReference type="InterPro" id="IPR012337">
    <property type="entry name" value="RNaseH-like_sf"/>
</dbReference>
<dbReference type="Gene3D" id="1.10.132.60">
    <property type="entry name" value="DNA polymerase family B, C-terminal domain"/>
    <property type="match status" value="1"/>
</dbReference>
<feature type="region of interest" description="Disordered" evidence="21">
    <location>
        <begin position="696"/>
        <end position="735"/>
    </location>
</feature>
<evidence type="ECO:0000256" key="19">
    <source>
        <dbReference type="ARBA" id="ARBA00066055"/>
    </source>
</evidence>
<dbReference type="Pfam" id="PF14260">
    <property type="entry name" value="zf-C4pol"/>
    <property type="match status" value="1"/>
</dbReference>
<evidence type="ECO:0000259" key="23">
    <source>
        <dbReference type="Pfam" id="PF03104"/>
    </source>
</evidence>
<organism evidence="27 28">
    <name type="scientific">Mucor circinelloides f. circinelloides (strain 1006PhL)</name>
    <name type="common">Mucormycosis agent</name>
    <name type="synonym">Calyptromyces circinelloides</name>
    <dbReference type="NCBI Taxonomy" id="1220926"/>
    <lineage>
        <taxon>Eukaryota</taxon>
        <taxon>Fungi</taxon>
        <taxon>Fungi incertae sedis</taxon>
        <taxon>Mucoromycota</taxon>
        <taxon>Mucoromycotina</taxon>
        <taxon>Mucoromycetes</taxon>
        <taxon>Mucorales</taxon>
        <taxon>Mucorineae</taxon>
        <taxon>Mucoraceae</taxon>
        <taxon>Mucor</taxon>
    </lineage>
</organism>
<dbReference type="FunCoup" id="S2JY43">
    <property type="interactions" value="427"/>
</dbReference>
<dbReference type="FunFam" id="1.10.287.690:FF:000002">
    <property type="entry name" value="DNA polymerase zeta"/>
    <property type="match status" value="1"/>
</dbReference>
<feature type="compositionally biased region" description="Basic and acidic residues" evidence="21">
    <location>
        <begin position="701"/>
        <end position="718"/>
    </location>
</feature>
<dbReference type="FunFam" id="3.30.420.10:FF:000024">
    <property type="entry name" value="DNA polymerase zeta catalytic subunit"/>
    <property type="match status" value="1"/>
</dbReference>
<dbReference type="Pfam" id="PF24065">
    <property type="entry name" value="REV3_N"/>
    <property type="match status" value="1"/>
</dbReference>
<evidence type="ECO:0000259" key="25">
    <source>
        <dbReference type="Pfam" id="PF24055"/>
    </source>
</evidence>
<evidence type="ECO:0000256" key="15">
    <source>
        <dbReference type="ARBA" id="ARBA00023125"/>
    </source>
</evidence>
<keyword evidence="28" id="KW-1185">Reference proteome</keyword>
<feature type="domain" description="DNA polymerase zeta catalytic subunit N-terminal" evidence="26">
    <location>
        <begin position="3"/>
        <end position="55"/>
    </location>
</feature>
<feature type="region of interest" description="Disordered" evidence="21">
    <location>
        <begin position="479"/>
        <end position="502"/>
    </location>
</feature>
<evidence type="ECO:0000259" key="22">
    <source>
        <dbReference type="Pfam" id="PF00136"/>
    </source>
</evidence>
<comment type="cofactor">
    <cofactor evidence="1 20">
        <name>[4Fe-4S] cluster</name>
        <dbReference type="ChEBI" id="CHEBI:49883"/>
    </cofactor>
</comment>
<evidence type="ECO:0000256" key="16">
    <source>
        <dbReference type="ARBA" id="ARBA00023204"/>
    </source>
</evidence>
<keyword evidence="8 20" id="KW-0479">Metal-binding</keyword>
<feature type="domain" description="DNA-directed DNA polymerase family B exonuclease" evidence="23">
    <location>
        <begin position="1024"/>
        <end position="1201"/>
    </location>
</feature>
<dbReference type="Pfam" id="PF24055">
    <property type="entry name" value="POL3_N"/>
    <property type="match status" value="1"/>
</dbReference>
<dbReference type="STRING" id="1220926.S2JY43"/>
<evidence type="ECO:0000256" key="11">
    <source>
        <dbReference type="ARBA" id="ARBA00022833"/>
    </source>
</evidence>
<dbReference type="InterPro" id="IPR056435">
    <property type="entry name" value="DPOD/Z_N"/>
</dbReference>
<dbReference type="PRINTS" id="PR00106">
    <property type="entry name" value="DNAPOLB"/>
</dbReference>
<keyword evidence="15 20" id="KW-0238">DNA-binding</keyword>
<keyword evidence="16" id="KW-0234">DNA repair</keyword>
<dbReference type="GO" id="GO:0042276">
    <property type="term" value="P:error-prone translesion synthesis"/>
    <property type="evidence" value="ECO:0007669"/>
    <property type="project" value="TreeGrafter"/>
</dbReference>
<feature type="domain" description="DNA polymerase delta/zeta catalytic subunit N-terminal" evidence="25">
    <location>
        <begin position="56"/>
        <end position="136"/>
    </location>
</feature>
<feature type="compositionally biased region" description="Basic residues" evidence="21">
    <location>
        <begin position="647"/>
        <end position="656"/>
    </location>
</feature>
<evidence type="ECO:0000256" key="14">
    <source>
        <dbReference type="ARBA" id="ARBA00023014"/>
    </source>
</evidence>
<dbReference type="InterPro" id="IPR036397">
    <property type="entry name" value="RNaseH_sf"/>
</dbReference>
<evidence type="ECO:0000256" key="2">
    <source>
        <dbReference type="ARBA" id="ARBA00004123"/>
    </source>
</evidence>
<dbReference type="InterPro" id="IPR042087">
    <property type="entry name" value="DNA_pol_B_thumb"/>
</dbReference>
<feature type="region of interest" description="Disordered" evidence="21">
    <location>
        <begin position="757"/>
        <end position="798"/>
    </location>
</feature>
<evidence type="ECO:0000256" key="1">
    <source>
        <dbReference type="ARBA" id="ARBA00001966"/>
    </source>
</evidence>
<dbReference type="GO" id="GO:0003677">
    <property type="term" value="F:DNA binding"/>
    <property type="evidence" value="ECO:0007669"/>
    <property type="project" value="UniProtKB-KW"/>
</dbReference>